<keyword evidence="3" id="KW-0998">Cell outer membrane</keyword>
<dbReference type="InterPro" id="IPR006664">
    <property type="entry name" value="OMP_bac"/>
</dbReference>
<feature type="signal peptide" evidence="6">
    <location>
        <begin position="1"/>
        <end position="19"/>
    </location>
</feature>
<dbReference type="InterPro" id="IPR006665">
    <property type="entry name" value="OmpA-like"/>
</dbReference>
<feature type="chain" id="PRO_5024383390" evidence="6">
    <location>
        <begin position="20"/>
        <end position="420"/>
    </location>
</feature>
<evidence type="ECO:0000256" key="4">
    <source>
        <dbReference type="PROSITE-ProRule" id="PRU00473"/>
    </source>
</evidence>
<dbReference type="GO" id="GO:0009279">
    <property type="term" value="C:cell outer membrane"/>
    <property type="evidence" value="ECO:0007669"/>
    <property type="project" value="UniProtKB-SubCell"/>
</dbReference>
<dbReference type="PRINTS" id="PR01021">
    <property type="entry name" value="OMPADOMAIN"/>
</dbReference>
<proteinExistence type="predicted"/>
<dbReference type="PANTHER" id="PTHR30329:SF21">
    <property type="entry name" value="LIPOPROTEIN YIAD-RELATED"/>
    <property type="match status" value="1"/>
</dbReference>
<name>A0A5P8E4L8_9BACT</name>
<dbReference type="Gene3D" id="3.30.1330.60">
    <property type="entry name" value="OmpA-like domain"/>
    <property type="match status" value="1"/>
</dbReference>
<dbReference type="CDD" id="cd07185">
    <property type="entry name" value="OmpA_C-like"/>
    <property type="match status" value="1"/>
</dbReference>
<evidence type="ECO:0000256" key="1">
    <source>
        <dbReference type="ARBA" id="ARBA00004442"/>
    </source>
</evidence>
<evidence type="ECO:0000313" key="8">
    <source>
        <dbReference type="EMBL" id="QFQ11969.1"/>
    </source>
</evidence>
<comment type="subcellular location">
    <subcellularLocation>
        <location evidence="1">Cell outer membrane</location>
    </subcellularLocation>
</comment>
<evidence type="ECO:0000256" key="5">
    <source>
        <dbReference type="SAM" id="Coils"/>
    </source>
</evidence>
<keyword evidence="5" id="KW-0175">Coiled coil</keyword>
<accession>A0A5P8E4L8</accession>
<evidence type="ECO:0000256" key="3">
    <source>
        <dbReference type="ARBA" id="ARBA00023237"/>
    </source>
</evidence>
<dbReference type="KEGG" id="alq:C7Y71_002405"/>
<dbReference type="Pfam" id="PF00691">
    <property type="entry name" value="OmpA"/>
    <property type="match status" value="1"/>
</dbReference>
<dbReference type="PROSITE" id="PS51123">
    <property type="entry name" value="OMPA_2"/>
    <property type="match status" value="1"/>
</dbReference>
<keyword evidence="6" id="KW-0732">Signal</keyword>
<feature type="domain" description="OmpA-like" evidence="7">
    <location>
        <begin position="301"/>
        <end position="420"/>
    </location>
</feature>
<dbReference type="InterPro" id="IPR050330">
    <property type="entry name" value="Bact_OuterMem_StrucFunc"/>
</dbReference>
<reference evidence="8 9" key="1">
    <citation type="submission" date="2018-11" db="EMBL/GenBank/DDBJ databases">
        <authorList>
            <person name="Na S.W."/>
            <person name="Baik M."/>
        </authorList>
    </citation>
    <scope>NUCLEOTIDE SEQUENCE [LARGE SCALE GENOMIC DNA]</scope>
    <source>
        <strain evidence="8 9">E39</strain>
    </source>
</reference>
<gene>
    <name evidence="8" type="ORF">C7Y71_002405</name>
</gene>
<evidence type="ECO:0000256" key="6">
    <source>
        <dbReference type="SAM" id="SignalP"/>
    </source>
</evidence>
<sequence length="420" mass="46823">MKKLLILLAVAASFQTVSAQTVVDSKTTDNWYLGIKLGGEVKTRHTAFFQHINPTAGVRVGRNFTPVFGLAAEGIVTTGNQPWHTTGTFLQRLNVNALATVNFTNWILGYKGKPRAFEVIGIAGFGWAHRFGNHAAVNWENDMPRYNVYVPAGDGHWDAFKKVDRDFVSNKVGLDLAYNFGSDKQFQVYLEPAYNWALNDGNGKIKWHNNHAYMSLEVGFNYRFANSNGTHNFKLAEGRDQSEIDALNARINRLRAQLDDEAQANSRLKGEISVLKAKLEDCLNRAPEIKYIEKPSTNTTTTTKKNSLVNNVHFRIGKTVIDASQVPNVERVAAYLKKHPKATVEVLGYASKDGNYESNVKLAEGRAQAVKTMLVNKYNIAASRIDAKGKGISEAYEEPEWNRVSECTIITDDVTTTTTR</sequence>
<protein>
    <submittedName>
        <fullName evidence="8">OmpA family protein</fullName>
    </submittedName>
</protein>
<organism evidence="8 9">
    <name type="scientific">Pseudoprevotella muciniphila</name>
    <dbReference type="NCBI Taxonomy" id="2133944"/>
    <lineage>
        <taxon>Bacteria</taxon>
        <taxon>Pseudomonadati</taxon>
        <taxon>Bacteroidota</taxon>
        <taxon>Bacteroidia</taxon>
        <taxon>Bacteroidales</taxon>
        <taxon>Prevotellaceae</taxon>
        <taxon>Pseudoprevotella</taxon>
    </lineage>
</organism>
<evidence type="ECO:0000259" key="7">
    <source>
        <dbReference type="PROSITE" id="PS51123"/>
    </source>
</evidence>
<keyword evidence="2 4" id="KW-0472">Membrane</keyword>
<dbReference type="Proteomes" id="UP000249375">
    <property type="component" value="Chromosome"/>
</dbReference>
<dbReference type="InterPro" id="IPR036737">
    <property type="entry name" value="OmpA-like_sf"/>
</dbReference>
<dbReference type="PANTHER" id="PTHR30329">
    <property type="entry name" value="STATOR ELEMENT OF FLAGELLAR MOTOR COMPLEX"/>
    <property type="match status" value="1"/>
</dbReference>
<evidence type="ECO:0000256" key="2">
    <source>
        <dbReference type="ARBA" id="ARBA00023136"/>
    </source>
</evidence>
<dbReference type="RefSeq" id="WP_111898929.1">
    <property type="nucleotide sequence ID" value="NZ_CP033459.1"/>
</dbReference>
<feature type="coiled-coil region" evidence="5">
    <location>
        <begin position="244"/>
        <end position="285"/>
    </location>
</feature>
<dbReference type="OrthoDB" id="1047776at2"/>
<dbReference type="AlphaFoldDB" id="A0A5P8E4L8"/>
<evidence type="ECO:0000313" key="9">
    <source>
        <dbReference type="Proteomes" id="UP000249375"/>
    </source>
</evidence>
<dbReference type="SUPFAM" id="SSF103088">
    <property type="entry name" value="OmpA-like"/>
    <property type="match status" value="1"/>
</dbReference>
<dbReference type="EMBL" id="CP033459">
    <property type="protein sequence ID" value="QFQ11969.1"/>
    <property type="molecule type" value="Genomic_DNA"/>
</dbReference>
<keyword evidence="9" id="KW-1185">Reference proteome</keyword>